<dbReference type="Proteomes" id="UP001139028">
    <property type="component" value="Unassembled WGS sequence"/>
</dbReference>
<proteinExistence type="predicted"/>
<evidence type="ECO:0000313" key="1">
    <source>
        <dbReference type="EMBL" id="MCO1335854.1"/>
    </source>
</evidence>
<sequence>MAVELNGVVTWGRSFNDYVRMFALDEKDLQKKILGAGDGPACFNADLSKMGGQVLSVDPLYSLPVDEIEAKIKAVEQNLRRQITDDRKEFNFWPLASKEEYFVQKLSAMETFLGDYNDGRSEGRYITGELPLLPFNDRQFELSLSSNFLFLYSDHLSAQFHIDSVAELCRVSDEVRLYPLVDFTGNKSKHLERVIHSIGKMGCLIEIRDVDYRLAVDGGTKMMVVQSP</sequence>
<gene>
    <name evidence="1" type="ORF">MO867_16080</name>
</gene>
<dbReference type="AlphaFoldDB" id="A0A9X2EP60"/>
<name>A0A9X2EP60_9GAMM</name>
<comment type="caution">
    <text evidence="1">The sequence shown here is derived from an EMBL/GenBank/DDBJ whole genome shotgun (WGS) entry which is preliminary data.</text>
</comment>
<keyword evidence="1" id="KW-0489">Methyltransferase</keyword>
<dbReference type="GO" id="GO:0032259">
    <property type="term" value="P:methylation"/>
    <property type="evidence" value="ECO:0007669"/>
    <property type="project" value="UniProtKB-KW"/>
</dbReference>
<protein>
    <submittedName>
        <fullName evidence="1">SAM-dependent methyltransferase</fullName>
    </submittedName>
</protein>
<reference evidence="1" key="1">
    <citation type="journal article" date="2022" name="Arch. Microbiol.">
        <title>Microbulbifer okhotskensis sp. nov., isolated from a deep bottom sediment of the Okhotsk Sea.</title>
        <authorList>
            <person name="Romanenko L."/>
            <person name="Kurilenko V."/>
            <person name="Otstavnykh N."/>
            <person name="Velansky P."/>
            <person name="Isaeva M."/>
            <person name="Mikhailov V."/>
        </authorList>
    </citation>
    <scope>NUCLEOTIDE SEQUENCE</scope>
    <source>
        <strain evidence="1">OS29</strain>
    </source>
</reference>
<keyword evidence="1" id="KW-0808">Transferase</keyword>
<accession>A0A9X2EP60</accession>
<keyword evidence="2" id="KW-1185">Reference proteome</keyword>
<dbReference type="GO" id="GO:0008168">
    <property type="term" value="F:methyltransferase activity"/>
    <property type="evidence" value="ECO:0007669"/>
    <property type="project" value="UniProtKB-KW"/>
</dbReference>
<dbReference type="EMBL" id="JALBWM010000087">
    <property type="protein sequence ID" value="MCO1335854.1"/>
    <property type="molecule type" value="Genomic_DNA"/>
</dbReference>
<dbReference type="RefSeq" id="WP_252470954.1">
    <property type="nucleotide sequence ID" value="NZ_JALBWM010000087.1"/>
</dbReference>
<organism evidence="1 2">
    <name type="scientific">Microbulbifer okhotskensis</name>
    <dbReference type="NCBI Taxonomy" id="2926617"/>
    <lineage>
        <taxon>Bacteria</taxon>
        <taxon>Pseudomonadati</taxon>
        <taxon>Pseudomonadota</taxon>
        <taxon>Gammaproteobacteria</taxon>
        <taxon>Cellvibrionales</taxon>
        <taxon>Microbulbiferaceae</taxon>
        <taxon>Microbulbifer</taxon>
    </lineage>
</organism>
<evidence type="ECO:0000313" key="2">
    <source>
        <dbReference type="Proteomes" id="UP001139028"/>
    </source>
</evidence>